<accession>A0AAW1SYR6</accession>
<evidence type="ECO:0000256" key="1">
    <source>
        <dbReference type="SAM" id="Phobius"/>
    </source>
</evidence>
<evidence type="ECO:0000259" key="2">
    <source>
        <dbReference type="PROSITE" id="PS50280"/>
    </source>
</evidence>
<comment type="caution">
    <text evidence="3">The sequence shown here is derived from an EMBL/GenBank/DDBJ whole genome shotgun (WGS) entry which is preliminary data.</text>
</comment>
<dbReference type="InterPro" id="IPR001214">
    <property type="entry name" value="SET_dom"/>
</dbReference>
<feature type="transmembrane region" description="Helical" evidence="1">
    <location>
        <begin position="109"/>
        <end position="127"/>
    </location>
</feature>
<name>A0AAW1SYR6_9CHLO</name>
<feature type="transmembrane region" description="Helical" evidence="1">
    <location>
        <begin position="139"/>
        <end position="158"/>
    </location>
</feature>
<dbReference type="AlphaFoldDB" id="A0AAW1SYR6"/>
<dbReference type="SMART" id="SM00317">
    <property type="entry name" value="SET"/>
    <property type="match status" value="1"/>
</dbReference>
<protein>
    <recommendedName>
        <fullName evidence="2">SET domain-containing protein</fullName>
    </recommendedName>
</protein>
<gene>
    <name evidence="3" type="ORF">WJX84_007534</name>
</gene>
<dbReference type="GO" id="GO:0042799">
    <property type="term" value="F:histone H4K20 methyltransferase activity"/>
    <property type="evidence" value="ECO:0007669"/>
    <property type="project" value="TreeGrafter"/>
</dbReference>
<organism evidence="3 4">
    <name type="scientific">Apatococcus fuscideae</name>
    <dbReference type="NCBI Taxonomy" id="2026836"/>
    <lineage>
        <taxon>Eukaryota</taxon>
        <taxon>Viridiplantae</taxon>
        <taxon>Chlorophyta</taxon>
        <taxon>core chlorophytes</taxon>
        <taxon>Trebouxiophyceae</taxon>
        <taxon>Chlorellales</taxon>
        <taxon>Chlorellaceae</taxon>
        <taxon>Apatococcus</taxon>
    </lineage>
</organism>
<dbReference type="PROSITE" id="PS50280">
    <property type="entry name" value="SET"/>
    <property type="match status" value="1"/>
</dbReference>
<reference evidence="3 4" key="1">
    <citation type="journal article" date="2024" name="Nat. Commun.">
        <title>Phylogenomics reveals the evolutionary origins of lichenization in chlorophyte algae.</title>
        <authorList>
            <person name="Puginier C."/>
            <person name="Libourel C."/>
            <person name="Otte J."/>
            <person name="Skaloud P."/>
            <person name="Haon M."/>
            <person name="Grisel S."/>
            <person name="Petersen M."/>
            <person name="Berrin J.G."/>
            <person name="Delaux P.M."/>
            <person name="Dal Grande F."/>
            <person name="Keller J."/>
        </authorList>
    </citation>
    <scope>NUCLEOTIDE SEQUENCE [LARGE SCALE GENOMIC DNA]</scope>
    <source>
        <strain evidence="3 4">SAG 2523</strain>
    </source>
</reference>
<evidence type="ECO:0000313" key="4">
    <source>
        <dbReference type="Proteomes" id="UP001485043"/>
    </source>
</evidence>
<dbReference type="GO" id="GO:0006357">
    <property type="term" value="P:regulation of transcription by RNA polymerase II"/>
    <property type="evidence" value="ECO:0007669"/>
    <property type="project" value="TreeGrafter"/>
</dbReference>
<dbReference type="Proteomes" id="UP001485043">
    <property type="component" value="Unassembled WGS sequence"/>
</dbReference>
<keyword evidence="1" id="KW-1133">Transmembrane helix</keyword>
<dbReference type="Pfam" id="PF00856">
    <property type="entry name" value="SET"/>
    <property type="match status" value="1"/>
</dbReference>
<dbReference type="PANTHER" id="PTHR46167">
    <property type="entry name" value="N-LYSINE METHYLTRANSFERASE KMT5A"/>
    <property type="match status" value="1"/>
</dbReference>
<keyword evidence="1" id="KW-0472">Membrane</keyword>
<dbReference type="GO" id="GO:0005634">
    <property type="term" value="C:nucleus"/>
    <property type="evidence" value="ECO:0007669"/>
    <property type="project" value="TreeGrafter"/>
</dbReference>
<evidence type="ECO:0000313" key="3">
    <source>
        <dbReference type="EMBL" id="KAK9862616.1"/>
    </source>
</evidence>
<dbReference type="PANTHER" id="PTHR46167:SF1">
    <property type="entry name" value="N-LYSINE METHYLTRANSFERASE KMT5A"/>
    <property type="match status" value="1"/>
</dbReference>
<keyword evidence="4" id="KW-1185">Reference proteome</keyword>
<dbReference type="GO" id="GO:0005700">
    <property type="term" value="C:polytene chromosome"/>
    <property type="evidence" value="ECO:0007669"/>
    <property type="project" value="TreeGrafter"/>
</dbReference>
<dbReference type="EMBL" id="JALJOV010000580">
    <property type="protein sequence ID" value="KAK9862616.1"/>
    <property type="molecule type" value="Genomic_DNA"/>
</dbReference>
<dbReference type="SUPFAM" id="SSF82199">
    <property type="entry name" value="SET domain"/>
    <property type="match status" value="1"/>
</dbReference>
<keyword evidence="1" id="KW-0812">Transmembrane</keyword>
<dbReference type="InterPro" id="IPR046341">
    <property type="entry name" value="SET_dom_sf"/>
</dbReference>
<dbReference type="Gene3D" id="2.170.270.10">
    <property type="entry name" value="SET domain"/>
    <property type="match status" value="1"/>
</dbReference>
<proteinExistence type="predicted"/>
<dbReference type="InterPro" id="IPR051760">
    <property type="entry name" value="KMT5A"/>
</dbReference>
<sequence length="316" mass="34980">MPAAGILGESLSDLHKELNFRKGSCLGRLAVPGPTSVCLSTRFQKYGELTEPFACFLTAPHLGPRPAVWHRKSLSRRSNPKGCCKPDLKPAASQHLPEELLRSRMIRRAGLFLSCGLLGTATVFLAAKNILPTAQVSRIAVDVVLILSALLGIAKLILQDRLVIEIYSGGFVTEVVPSLDGPRLQSGSIEVRETEDQRGRGAFAAQPISAGTFLGWYEGEILDEQQYWQRYPSGVSDYCIGIDQQWTIDGSKEAAASSFRLSHINHSASRSNIWRRTVRRRKKVAFVTARPIQAGEELLLDYGQTYWQGREEQELC</sequence>
<feature type="domain" description="SET" evidence="2">
    <location>
        <begin position="187"/>
        <end position="303"/>
    </location>
</feature>